<organism evidence="6 7">
    <name type="scientific">Entomortierella parvispora</name>
    <dbReference type="NCBI Taxonomy" id="205924"/>
    <lineage>
        <taxon>Eukaryota</taxon>
        <taxon>Fungi</taxon>
        <taxon>Fungi incertae sedis</taxon>
        <taxon>Mucoromycota</taxon>
        <taxon>Mortierellomycotina</taxon>
        <taxon>Mortierellomycetes</taxon>
        <taxon>Mortierellales</taxon>
        <taxon>Mortierellaceae</taxon>
        <taxon>Entomortierella</taxon>
    </lineage>
</organism>
<evidence type="ECO:0000259" key="4">
    <source>
        <dbReference type="PROSITE" id="PS50009"/>
    </source>
</evidence>
<dbReference type="GO" id="GO:0007265">
    <property type="term" value="P:Ras protein signal transduction"/>
    <property type="evidence" value="ECO:0007669"/>
    <property type="project" value="TreeGrafter"/>
</dbReference>
<reference evidence="6" key="2">
    <citation type="journal article" date="2022" name="Microbiol. Resour. Announc.">
        <title>Whole-Genome Sequence of Entomortierella parvispora E1425, a Mucoromycotan Fungus Associated with Burkholderiaceae-Related Endosymbiotic Bacteria.</title>
        <authorList>
            <person name="Herlambang A."/>
            <person name="Guo Y."/>
            <person name="Takashima Y."/>
            <person name="Narisawa K."/>
            <person name="Ohta H."/>
            <person name="Nishizawa T."/>
        </authorList>
    </citation>
    <scope>NUCLEOTIDE SEQUENCE</scope>
    <source>
        <strain evidence="6">E1425</strain>
    </source>
</reference>
<feature type="region of interest" description="Disordered" evidence="3">
    <location>
        <begin position="171"/>
        <end position="265"/>
    </location>
</feature>
<dbReference type="InterPro" id="IPR023578">
    <property type="entry name" value="Ras_GEF_dom_sf"/>
</dbReference>
<dbReference type="AlphaFoldDB" id="A0A9P3HGQ6"/>
<name>A0A9P3HGQ6_9FUNG</name>
<dbReference type="OrthoDB" id="546434at2759"/>
<dbReference type="Gene3D" id="1.20.870.10">
    <property type="entry name" value="Son of sevenless (SoS) protein Chain: S domain 1"/>
    <property type="match status" value="1"/>
</dbReference>
<feature type="compositionally biased region" description="Low complexity" evidence="3">
    <location>
        <begin position="9"/>
        <end position="21"/>
    </location>
</feature>
<feature type="compositionally biased region" description="Low complexity" evidence="3">
    <location>
        <begin position="492"/>
        <end position="503"/>
    </location>
</feature>
<protein>
    <recommendedName>
        <fullName evidence="8">Ras-GEF domain-containing protein</fullName>
    </recommendedName>
</protein>
<dbReference type="InterPro" id="IPR001895">
    <property type="entry name" value="RASGEF_cat_dom"/>
</dbReference>
<evidence type="ECO:0000256" key="1">
    <source>
        <dbReference type="ARBA" id="ARBA00022658"/>
    </source>
</evidence>
<feature type="compositionally biased region" description="Polar residues" evidence="3">
    <location>
        <begin position="848"/>
        <end position="858"/>
    </location>
</feature>
<dbReference type="Pfam" id="PF00617">
    <property type="entry name" value="RasGEF"/>
    <property type="match status" value="1"/>
</dbReference>
<feature type="region of interest" description="Disordered" evidence="3">
    <location>
        <begin position="1"/>
        <end position="72"/>
    </location>
</feature>
<reference evidence="6" key="1">
    <citation type="submission" date="2021-11" db="EMBL/GenBank/DDBJ databases">
        <authorList>
            <person name="Herlambang A."/>
            <person name="Guo Y."/>
            <person name="Takashima Y."/>
            <person name="Nishizawa T."/>
        </authorList>
    </citation>
    <scope>NUCLEOTIDE SEQUENCE</scope>
    <source>
        <strain evidence="6">E1425</strain>
    </source>
</reference>
<dbReference type="GO" id="GO:0005085">
    <property type="term" value="F:guanyl-nucleotide exchange factor activity"/>
    <property type="evidence" value="ECO:0007669"/>
    <property type="project" value="UniProtKB-KW"/>
</dbReference>
<feature type="region of interest" description="Disordered" evidence="3">
    <location>
        <begin position="781"/>
        <end position="858"/>
    </location>
</feature>
<feature type="region of interest" description="Disordered" evidence="3">
    <location>
        <begin position="725"/>
        <end position="764"/>
    </location>
</feature>
<feature type="compositionally biased region" description="Low complexity" evidence="3">
    <location>
        <begin position="237"/>
        <end position="265"/>
    </location>
</feature>
<feature type="region of interest" description="Disordered" evidence="3">
    <location>
        <begin position="485"/>
        <end position="519"/>
    </location>
</feature>
<proteinExistence type="predicted"/>
<feature type="compositionally biased region" description="Low complexity" evidence="3">
    <location>
        <begin position="733"/>
        <end position="749"/>
    </location>
</feature>
<dbReference type="PANTHER" id="PTHR23113">
    <property type="entry name" value="GUANINE NUCLEOTIDE EXCHANGE FACTOR"/>
    <property type="match status" value="1"/>
</dbReference>
<dbReference type="SUPFAM" id="SSF48366">
    <property type="entry name" value="Ras GEF"/>
    <property type="match status" value="1"/>
</dbReference>
<feature type="compositionally biased region" description="Low complexity" evidence="3">
    <location>
        <begin position="781"/>
        <end position="803"/>
    </location>
</feature>
<dbReference type="InterPro" id="IPR036964">
    <property type="entry name" value="RASGEF_cat_dom_sf"/>
</dbReference>
<dbReference type="InterPro" id="IPR008937">
    <property type="entry name" value="Ras-like_GEF"/>
</dbReference>
<dbReference type="PROSITE" id="PS50212">
    <property type="entry name" value="RASGEF_NTER"/>
    <property type="match status" value="1"/>
</dbReference>
<dbReference type="EMBL" id="BQFW01000012">
    <property type="protein sequence ID" value="GJJ76444.1"/>
    <property type="molecule type" value="Genomic_DNA"/>
</dbReference>
<evidence type="ECO:0000313" key="7">
    <source>
        <dbReference type="Proteomes" id="UP000827284"/>
    </source>
</evidence>
<evidence type="ECO:0000259" key="5">
    <source>
        <dbReference type="PROSITE" id="PS50212"/>
    </source>
</evidence>
<dbReference type="CDD" id="cd06224">
    <property type="entry name" value="REM"/>
    <property type="match status" value="1"/>
</dbReference>
<dbReference type="Proteomes" id="UP000827284">
    <property type="component" value="Unassembled WGS sequence"/>
</dbReference>
<dbReference type="PANTHER" id="PTHR23113:SF348">
    <property type="entry name" value="GUANYL-NUCLEOTIDE EXCHANGE FACTOR RASGEF, PUTATIVE (AFU_ORTHOLOGUE AFUA_1G04700)-RELATED"/>
    <property type="match status" value="1"/>
</dbReference>
<feature type="compositionally biased region" description="Low complexity" evidence="3">
    <location>
        <begin position="388"/>
        <end position="399"/>
    </location>
</feature>
<gene>
    <name evidence="6" type="ORF">EMPS_08803</name>
</gene>
<feature type="region of interest" description="Disordered" evidence="3">
    <location>
        <begin position="108"/>
        <end position="149"/>
    </location>
</feature>
<feature type="region of interest" description="Disordered" evidence="3">
    <location>
        <begin position="363"/>
        <end position="399"/>
    </location>
</feature>
<accession>A0A9P3HGQ6</accession>
<evidence type="ECO:0008006" key="8">
    <source>
        <dbReference type="Google" id="ProtNLM"/>
    </source>
</evidence>
<evidence type="ECO:0000313" key="6">
    <source>
        <dbReference type="EMBL" id="GJJ76444.1"/>
    </source>
</evidence>
<feature type="domain" description="Ras-GEF" evidence="4">
    <location>
        <begin position="908"/>
        <end position="1137"/>
    </location>
</feature>
<dbReference type="Gene3D" id="1.10.840.10">
    <property type="entry name" value="Ras guanine-nucleotide exchange factors catalytic domain"/>
    <property type="match status" value="1"/>
</dbReference>
<evidence type="ECO:0000256" key="2">
    <source>
        <dbReference type="PROSITE-ProRule" id="PRU00168"/>
    </source>
</evidence>
<keyword evidence="1 2" id="KW-0344">Guanine-nucleotide releasing factor</keyword>
<dbReference type="GO" id="GO:0005886">
    <property type="term" value="C:plasma membrane"/>
    <property type="evidence" value="ECO:0007669"/>
    <property type="project" value="TreeGrafter"/>
</dbReference>
<dbReference type="SMART" id="SM00147">
    <property type="entry name" value="RasGEF"/>
    <property type="match status" value="1"/>
</dbReference>
<evidence type="ECO:0000256" key="3">
    <source>
        <dbReference type="SAM" id="MobiDB-lite"/>
    </source>
</evidence>
<dbReference type="InterPro" id="IPR000651">
    <property type="entry name" value="Ras-like_Gua-exchang_fac_N"/>
</dbReference>
<feature type="compositionally biased region" description="Polar residues" evidence="3">
    <location>
        <begin position="363"/>
        <end position="372"/>
    </location>
</feature>
<dbReference type="Pfam" id="PF00618">
    <property type="entry name" value="RasGEF_N"/>
    <property type="match status" value="1"/>
</dbReference>
<feature type="compositionally biased region" description="Low complexity" evidence="3">
    <location>
        <begin position="54"/>
        <end position="72"/>
    </location>
</feature>
<comment type="caution">
    <text evidence="6">The sequence shown here is derived from an EMBL/GenBank/DDBJ whole genome shotgun (WGS) entry which is preliminary data.</text>
</comment>
<keyword evidence="7" id="KW-1185">Reference proteome</keyword>
<dbReference type="CDD" id="cd00155">
    <property type="entry name" value="RasGEF"/>
    <property type="match status" value="1"/>
</dbReference>
<feature type="compositionally biased region" description="Polar residues" evidence="3">
    <location>
        <begin position="183"/>
        <end position="198"/>
    </location>
</feature>
<feature type="domain" description="N-terminal Ras-GEF" evidence="5">
    <location>
        <begin position="515"/>
        <end position="644"/>
    </location>
</feature>
<dbReference type="PROSITE" id="PS50009">
    <property type="entry name" value="RASGEF_CAT"/>
    <property type="match status" value="1"/>
</dbReference>
<sequence length="1151" mass="125014">MLSFKHSLQGSQGHTPSSSSSKSKHRSTSDLLSHDILDQEQEQQQQQRHPRRPSLPLESLSNSNSSIRSSNSLLSLSSIDSTSCSFLDKDKDREKDLLTVHNIFRTPETKRERKNSTSSRAKNAISALSKRFSPPPPPPLRSLSSTGSFSSSTLQPLPYLLETTATITTTSASTTSMAAVRSPSPSQSNPRTGTGTDTSMSLSGGGRSLSLPSPGSCAKDHLRHHTVSTVTTEDPRASCASSCSASSSTSSSPSLSSSTSSSSSAFFSPTTFYSSLFGHSNSSSTDYLSAPFSQPHSSISPTATVHTISPAFSTSNTSTPSASTFNNNTVSAMGMTRQSRSASCTPSFSMSALTLNSGSSSWRVSDTESLSASPVDHRSNSSLANGHVSQRSHSVSSASTVTANAAMTLPSPTSSATTLPPLPQFAPLPLTANFSTEDYQPFSVDMPPLGPLSIAAPHKERNGTGGMVSAGPTFNGWQQQAALGRTPMQPTSPLSSSSVSDSGFLGGSRRSSKDSCESAPGVTLDNLVNQLTIPDYVNSIEQIAKTKVFLMIYRKFLRPRELLDMLIERFEELGEFVDDDDEEAKNTRFRICAILMAWLKHHPNDLIHRQTRQHLARFLRDRVALFPCLHEIYVQLVPLSSIHHFNNWRWPLGDSNSDSRNSSISCPPGVGAIWDEDTDSGFHDTLAFATEADMDEDREWGSFDEDDAMPEVKATQMSFDSLARSPQLNSGALSTSSSTSPLRPQTRTSLQPLPRDRRSSTGSLVHASPCAMEAFVSNRRGSASSVSSGPAAVTATPAPSAFTEGDATPHQLQPMTPIPFISKRSSSQAYRKRSFGQQGAPLPGPMPNGSSAASQGVSNTGSNATLIFRETTDETPVHPLQGSGANSIHHPPPPIDYLSMNTPFMDIKDGAIAAQLTSVEFLLFKKLKPRDMLRQVWKTKKGSAAFQACISHFNFISSWVGTMILSPAKVKNRAKMMEKFINIAKLLRDMGNFNTTMAIIGAMNTSSIHRLVQTRELLQGKEIWATFKELEHLMSSERSFFEYRAALKAQPLPCIPYLGVHLGDLLSISEGNRDFRQDGTIHWQKFCLLTEVISTVMQFQSKPYEIQPDPFISRVITDTHVLDDEELYTKSVGTEPGKLHHSRSLSKFTFF</sequence>